<sequence>MKQRQARLIGTPSQTRRQQELAEKLEKVKEVLEDEKKRQFDEPLFDLTKLRQALDKAIPQPEDVKGFFAQIIKSPSRYEIIFDEAMGVADIEEQEVIEKLRAKEEDEVYDFANNFVRQRRPLPQFFKTFFDNETVKDIFGDIDDISDDENSFTNQDGEAEDNEIITGIRQKDIRQDDKPEEKIREIKLIEQVNMKEGIGRGKILGNKPVFRSVQKSKPFIAEREELKAREGRKRRIQPIPFGIFKEEKLKTCLQFYKLFPWIKDKVLDVFVAPISSNFDDSFFIRSDFYEYISSPVGFAITDDEIEKFYRPKEKYYKLQCYGINKYYNENDPEIIHVNWNNQEYLFKIGILTENRGFLIQEADILLAEEDFIEHWLGKSDKRREELLNSVNIPSDAKAVARNEILRSLLNVIPNADLLYTNRILTNIVEKIVDLSLNTSDFFLRVADLIVFINPNINFVSSVFPKRLAKMQYKPEILPLLTQREKLPEIFDDNRIPEATIEYVNRTIHFQIEKVYEDLVNYTVMYNVIPTRKATRPFQIGGKVKPTGRDDKIIIGLPEWKNACVNVNDVINIPDEDLIFYSDIEDQNSDVYCFPINELLDKFSREDIHNQYTGKDFSDTFVRRFLSVYSKPIQAERVVEVERVEEENIPEGPLIKLIKAELLRLENNLIEPEYFQEEEIKCLECKKAVPAGEGMLSIYKGKKVAFCNMECFENKKW</sequence>
<reference evidence="2" key="1">
    <citation type="journal article" date="2019" name="Viruses">
        <title>Detection and Characterization of Invertebrate Iridoviruses Found in Reptiles and Prey Insects in Europe over the Past Two Decades.</title>
        <authorList>
            <person name="Papp T."/>
            <person name="Marschang R.E."/>
        </authorList>
    </citation>
    <scope>NUCLEOTIDE SEQUENCE</scope>
    <source>
        <strain evidence="2">Liz-CrIV</strain>
    </source>
</reference>
<evidence type="ECO:0000313" key="2">
    <source>
        <dbReference type="EMBL" id="QEA08292.1"/>
    </source>
</evidence>
<name>A0A5B8RKJ0_9VIRU</name>
<protein>
    <submittedName>
        <fullName evidence="2">Uncharacterized protein</fullName>
    </submittedName>
</protein>
<evidence type="ECO:0000256" key="1">
    <source>
        <dbReference type="SAM" id="MobiDB-lite"/>
    </source>
</evidence>
<feature type="region of interest" description="Disordered" evidence="1">
    <location>
        <begin position="1"/>
        <end position="20"/>
    </location>
</feature>
<proteinExistence type="predicted"/>
<dbReference type="EMBL" id="MN081869">
    <property type="protein sequence ID" value="QEA08292.1"/>
    <property type="molecule type" value="Genomic_DNA"/>
</dbReference>
<accession>A0A5B8RKJ0</accession>
<organism evidence="2">
    <name type="scientific">Iridovirus Liz-CrIV</name>
    <dbReference type="NCBI Taxonomy" id="2594309"/>
    <lineage>
        <taxon>Viruses</taxon>
        <taxon>Varidnaviria</taxon>
        <taxon>Bamfordvirae</taxon>
        <taxon>Nucleocytoviricota</taxon>
        <taxon>Megaviricetes</taxon>
        <taxon>Pimascovirales</taxon>
        <taxon>Pimascovirales incertae sedis</taxon>
        <taxon>Iridoviridae</taxon>
    </lineage>
</organism>